<dbReference type="HOGENOM" id="CLU_2272820_0_0_9"/>
<accession>C8W1L0</accession>
<proteinExistence type="predicted"/>
<dbReference type="RefSeq" id="WP_015756373.1">
    <property type="nucleotide sequence ID" value="NC_013216.1"/>
</dbReference>
<reference evidence="1 2" key="1">
    <citation type="journal article" date="2009" name="Stand. Genomic Sci.">
        <title>Complete genome sequence of Desulfotomaculum acetoxidans type strain (5575).</title>
        <authorList>
            <person name="Spring S."/>
            <person name="Lapidus A."/>
            <person name="Schroder M."/>
            <person name="Gleim D."/>
            <person name="Sims D."/>
            <person name="Meincke L."/>
            <person name="Glavina Del Rio T."/>
            <person name="Tice H."/>
            <person name="Copeland A."/>
            <person name="Cheng J.F."/>
            <person name="Lucas S."/>
            <person name="Chen F."/>
            <person name="Nolan M."/>
            <person name="Bruce D."/>
            <person name="Goodwin L."/>
            <person name="Pitluck S."/>
            <person name="Ivanova N."/>
            <person name="Mavromatis K."/>
            <person name="Mikhailova N."/>
            <person name="Pati A."/>
            <person name="Chen A."/>
            <person name="Palaniappan K."/>
            <person name="Land M."/>
            <person name="Hauser L."/>
            <person name="Chang Y.J."/>
            <person name="Jeffries C.D."/>
            <person name="Chain P."/>
            <person name="Saunders E."/>
            <person name="Brettin T."/>
            <person name="Detter J.C."/>
            <person name="Goker M."/>
            <person name="Bristow J."/>
            <person name="Eisen J.A."/>
            <person name="Markowitz V."/>
            <person name="Hugenholtz P."/>
            <person name="Kyrpides N.C."/>
            <person name="Klenk H.P."/>
            <person name="Han C."/>
        </authorList>
    </citation>
    <scope>NUCLEOTIDE SEQUENCE [LARGE SCALE GENOMIC DNA]</scope>
    <source>
        <strain evidence="2">ATCC 49208 / DSM 771 / VKM B-1644</strain>
    </source>
</reference>
<dbReference type="EMBL" id="CP001720">
    <property type="protein sequence ID" value="ACV61655.1"/>
    <property type="molecule type" value="Genomic_DNA"/>
</dbReference>
<evidence type="ECO:0000313" key="1">
    <source>
        <dbReference type="EMBL" id="ACV61655.1"/>
    </source>
</evidence>
<dbReference type="eggNOG" id="COG5362">
    <property type="taxonomic scope" value="Bacteria"/>
</dbReference>
<protein>
    <submittedName>
        <fullName evidence="1">Uncharacterized protein</fullName>
    </submittedName>
</protein>
<gene>
    <name evidence="1" type="ordered locus">Dtox_0743</name>
</gene>
<keyword evidence="2" id="KW-1185">Reference proteome</keyword>
<organism evidence="1 2">
    <name type="scientific">Desulfofarcimen acetoxidans (strain ATCC 49208 / DSM 771 / KCTC 5769 / VKM B-1644 / 5575)</name>
    <name type="common">Desulfotomaculum acetoxidans</name>
    <dbReference type="NCBI Taxonomy" id="485916"/>
    <lineage>
        <taxon>Bacteria</taxon>
        <taxon>Bacillati</taxon>
        <taxon>Bacillota</taxon>
        <taxon>Clostridia</taxon>
        <taxon>Eubacteriales</taxon>
        <taxon>Peptococcaceae</taxon>
        <taxon>Desulfofarcimen</taxon>
    </lineage>
</organism>
<evidence type="ECO:0000313" key="2">
    <source>
        <dbReference type="Proteomes" id="UP000002217"/>
    </source>
</evidence>
<dbReference type="KEGG" id="dae:Dtox_0743"/>
<dbReference type="AlphaFoldDB" id="C8W1L0"/>
<name>C8W1L0_DESAS</name>
<dbReference type="Proteomes" id="UP000002217">
    <property type="component" value="Chromosome"/>
</dbReference>
<sequence length="102" mass="12370">MNEQNDVHHNHLFHQYMQKYFSPTKIKQLIEAFSFSELRKLIGEMDIEYFALCYFPKYFDRIFGKFYKELFQELKYMLANKGLIEAFGLPREHGKNTINSFL</sequence>
<dbReference type="STRING" id="485916.Dtox_0743"/>